<evidence type="ECO:0000313" key="7">
    <source>
        <dbReference type="Proteomes" id="UP000609323"/>
    </source>
</evidence>
<dbReference type="SUPFAM" id="SSF57716">
    <property type="entry name" value="Glucocorticoid receptor-like (DNA-binding domain)"/>
    <property type="match status" value="1"/>
</dbReference>
<protein>
    <recommendedName>
        <fullName evidence="5">Zinc finger DksA/TraR C4-type domain-containing protein</fullName>
    </recommendedName>
</protein>
<dbReference type="RefSeq" id="WP_094093558.1">
    <property type="nucleotide sequence ID" value="NZ_BMHF01000001.1"/>
</dbReference>
<dbReference type="InterPro" id="IPR000962">
    <property type="entry name" value="Znf_DskA_TraR"/>
</dbReference>
<organism evidence="6 7">
    <name type="scientific">Paenibacillus physcomitrellae</name>
    <dbReference type="NCBI Taxonomy" id="1619311"/>
    <lineage>
        <taxon>Bacteria</taxon>
        <taxon>Bacillati</taxon>
        <taxon>Bacillota</taxon>
        <taxon>Bacilli</taxon>
        <taxon>Bacillales</taxon>
        <taxon>Paenibacillaceae</taxon>
        <taxon>Paenibacillus</taxon>
    </lineage>
</organism>
<dbReference type="PANTHER" id="PTHR33823:SF4">
    <property type="entry name" value="GENERAL STRESS PROTEIN 16O"/>
    <property type="match status" value="1"/>
</dbReference>
<dbReference type="Pfam" id="PF01258">
    <property type="entry name" value="zf-dskA_traR"/>
    <property type="match status" value="1"/>
</dbReference>
<reference evidence="7" key="1">
    <citation type="journal article" date="2019" name="Int. J. Syst. Evol. Microbiol.">
        <title>The Global Catalogue of Microorganisms (GCM) 10K type strain sequencing project: providing services to taxonomists for standard genome sequencing and annotation.</title>
        <authorList>
            <consortium name="The Broad Institute Genomics Platform"/>
            <consortium name="The Broad Institute Genome Sequencing Center for Infectious Disease"/>
            <person name="Wu L."/>
            <person name="Ma J."/>
        </authorList>
    </citation>
    <scope>NUCLEOTIDE SEQUENCE [LARGE SCALE GENOMIC DNA]</scope>
    <source>
        <strain evidence="7">CGMCC 1.15044</strain>
    </source>
</reference>
<dbReference type="InterPro" id="IPR014240">
    <property type="entry name" value="YteA"/>
</dbReference>
<proteinExistence type="predicted"/>
<feature type="domain" description="Zinc finger DksA/TraR C4-type" evidence="5">
    <location>
        <begin position="90"/>
        <end position="118"/>
    </location>
</feature>
<dbReference type="Proteomes" id="UP000609323">
    <property type="component" value="Unassembled WGS sequence"/>
</dbReference>
<evidence type="ECO:0000256" key="4">
    <source>
        <dbReference type="PROSITE-ProRule" id="PRU00510"/>
    </source>
</evidence>
<dbReference type="PANTHER" id="PTHR33823">
    <property type="entry name" value="RNA POLYMERASE-BINDING TRANSCRIPTION FACTOR DKSA-RELATED"/>
    <property type="match status" value="1"/>
</dbReference>
<gene>
    <name evidence="6" type="primary">yteA</name>
    <name evidence="6" type="ORF">GCM10010917_02150</name>
</gene>
<dbReference type="NCBIfam" id="TIGR02890">
    <property type="entry name" value="bacill_yteA"/>
    <property type="match status" value="1"/>
</dbReference>
<evidence type="ECO:0000313" key="6">
    <source>
        <dbReference type="EMBL" id="GGA21003.1"/>
    </source>
</evidence>
<evidence type="ECO:0000259" key="5">
    <source>
        <dbReference type="Pfam" id="PF01258"/>
    </source>
</evidence>
<dbReference type="Gene3D" id="1.20.120.910">
    <property type="entry name" value="DksA, coiled-coil domain"/>
    <property type="match status" value="1"/>
</dbReference>
<name>A0ABQ1FNJ7_9BACL</name>
<evidence type="ECO:0000256" key="2">
    <source>
        <dbReference type="ARBA" id="ARBA00022771"/>
    </source>
</evidence>
<keyword evidence="1" id="KW-0479">Metal-binding</keyword>
<feature type="zinc finger region" description="dksA C4-type" evidence="4">
    <location>
        <begin position="95"/>
        <end position="119"/>
    </location>
</feature>
<evidence type="ECO:0000256" key="1">
    <source>
        <dbReference type="ARBA" id="ARBA00022723"/>
    </source>
</evidence>
<comment type="caution">
    <text evidence="6">The sequence shown here is derived from an EMBL/GenBank/DDBJ whole genome shotgun (WGS) entry which is preliminary data.</text>
</comment>
<keyword evidence="3" id="KW-0862">Zinc</keyword>
<dbReference type="InterPro" id="IPR037187">
    <property type="entry name" value="DnaK_N"/>
</dbReference>
<accession>A0ABQ1FNJ7</accession>
<keyword evidence="7" id="KW-1185">Reference proteome</keyword>
<sequence>MDHLTQNELQRLEEQLLERKQDLEHRLEDNDHFGIEASLRDETGELSTNDNHPADVATEMFERSKDLSLLEHAEMELTRVNEALLRMQDGSYGICETCGGAIDPERLKAIPETCYCREHSPQQLVSARRPVEEELLYPPFGRTSFDERSDETEFDGEDAWQIVESFGSSTSPAYAEDNEVDDYNDLEIEASGELDGFTEAFESFVATDIYGSNTVFYRNGVYRKHMKETKHLASEDSLGRGSNIY</sequence>
<dbReference type="SUPFAM" id="SSF109635">
    <property type="entry name" value="DnaK suppressor protein DksA, alpha-hairpin domain"/>
    <property type="match status" value="1"/>
</dbReference>
<keyword evidence="2" id="KW-0863">Zinc-finger</keyword>
<dbReference type="EMBL" id="BMHF01000001">
    <property type="protein sequence ID" value="GGA21003.1"/>
    <property type="molecule type" value="Genomic_DNA"/>
</dbReference>
<evidence type="ECO:0000256" key="3">
    <source>
        <dbReference type="ARBA" id="ARBA00022833"/>
    </source>
</evidence>
<dbReference type="PROSITE" id="PS51128">
    <property type="entry name" value="ZF_DKSA_2"/>
    <property type="match status" value="1"/>
</dbReference>